<evidence type="ECO:0000256" key="1">
    <source>
        <dbReference type="ARBA" id="ARBA00008779"/>
    </source>
</evidence>
<evidence type="ECO:0000313" key="4">
    <source>
        <dbReference type="Proteomes" id="UP000220840"/>
    </source>
</evidence>
<dbReference type="EMBL" id="PDCJ01000001">
    <property type="protein sequence ID" value="PEG32819.1"/>
    <property type="molecule type" value="Genomic_DNA"/>
</dbReference>
<evidence type="ECO:0000259" key="2">
    <source>
        <dbReference type="Pfam" id="PF00884"/>
    </source>
</evidence>
<dbReference type="AlphaFoldDB" id="A0A2A7MML3"/>
<dbReference type="InterPro" id="IPR000917">
    <property type="entry name" value="Sulfatase_N"/>
</dbReference>
<dbReference type="PANTHER" id="PTHR42693">
    <property type="entry name" value="ARYLSULFATASE FAMILY MEMBER"/>
    <property type="match status" value="1"/>
</dbReference>
<dbReference type="PANTHER" id="PTHR42693:SF33">
    <property type="entry name" value="ARYLSULFATASE"/>
    <property type="match status" value="1"/>
</dbReference>
<gene>
    <name evidence="3" type="ORF">CQ394_11085</name>
</gene>
<dbReference type="Proteomes" id="UP000220840">
    <property type="component" value="Unassembled WGS sequence"/>
</dbReference>
<proteinExistence type="inferred from homology"/>
<accession>A0A2A7MML3</accession>
<feature type="domain" description="Sulfatase N-terminal" evidence="2">
    <location>
        <begin position="94"/>
        <end position="369"/>
    </location>
</feature>
<dbReference type="Pfam" id="PF00884">
    <property type="entry name" value="Sulfatase"/>
    <property type="match status" value="1"/>
</dbReference>
<name>A0A2A7MML3_9CLOT</name>
<dbReference type="Gene3D" id="3.40.720.10">
    <property type="entry name" value="Alkaline Phosphatase, subunit A"/>
    <property type="match status" value="1"/>
</dbReference>
<evidence type="ECO:0000313" key="3">
    <source>
        <dbReference type="EMBL" id="PEG32819.1"/>
    </source>
</evidence>
<dbReference type="SUPFAM" id="SSF53649">
    <property type="entry name" value="Alkaline phosphatase-like"/>
    <property type="match status" value="1"/>
</dbReference>
<sequence length="482" mass="56154">MPLNKFEVMPYSKTNYYELESNCTTILPLLVLTDNQNIDLKIDSNISNINHMLSERFYYYRVEANQHISINSNDDFIIADNIELKLNKKLPSLILNIFVDGLSQKYLEENDFKNLAPNIYNFFSKGTICKNAYTAGEWTYTSLASAFTGMYTSNHRIYHPDYDTSNLFDYKLFSEKFRESGYFCTKIDADYRSDPTLGYIKSFDRYLYQLPSRGMFADDVLTETIEHIQAYKDTNNFMWICFPDLHDVADMAATRMSTQTNITASNNVIDRSNISTTVRQKYDPNLIERYKSQVKRIDNYLGLLFDYVKKNYSENDYIISLVSDHGQGFLSASDEFLDETRTNISMMFRGKNIPCGECTELISILDFFPIISNKIGLNIDNYNDSNIPKYFGGKISRDYTYTESLHPNFPYFAAINDNEYKFFFRTTSNNTNDARIHISSKDDFTIKLINKLNNKDETTLKLDLVEKYTDVVLDHIKEFIII</sequence>
<keyword evidence="4" id="KW-1185">Reference proteome</keyword>
<dbReference type="STRING" id="137838.GCA_001458595_03706"/>
<reference evidence="3 4" key="1">
    <citation type="submission" date="2017-10" db="EMBL/GenBank/DDBJ databases">
        <title>Effective Description of Clostridium neonatale sp. nov. linked to necrotizing enterocolitis in neonates and a clarification of species assignable to the genus Clostridium (Prazmowski 1880) emend. Lawson and Rainey 2016.</title>
        <authorList>
            <person name="Bernard K."/>
            <person name="Burdz T."/>
            <person name="Wiebe D."/>
            <person name="Balcewich B."/>
            <person name="Alfa M."/>
            <person name="Bernier A.-M."/>
        </authorList>
    </citation>
    <scope>NUCLEOTIDE SEQUENCE [LARGE SCALE GENOMIC DNA]</scope>
    <source>
        <strain evidence="3 4">LCDC99A005</strain>
    </source>
</reference>
<dbReference type="InterPro" id="IPR050738">
    <property type="entry name" value="Sulfatase"/>
</dbReference>
<dbReference type="GO" id="GO:0004065">
    <property type="term" value="F:arylsulfatase activity"/>
    <property type="evidence" value="ECO:0007669"/>
    <property type="project" value="TreeGrafter"/>
</dbReference>
<dbReference type="OrthoDB" id="9762324at2"/>
<protein>
    <submittedName>
        <fullName evidence="3">Sulfatase</fullName>
    </submittedName>
</protein>
<dbReference type="InterPro" id="IPR017850">
    <property type="entry name" value="Alkaline_phosphatase_core_sf"/>
</dbReference>
<comment type="caution">
    <text evidence="3">The sequence shown here is derived from an EMBL/GenBank/DDBJ whole genome shotgun (WGS) entry which is preliminary data.</text>
</comment>
<organism evidence="3 4">
    <name type="scientific">Clostridium neonatale</name>
    <dbReference type="NCBI Taxonomy" id="137838"/>
    <lineage>
        <taxon>Bacteria</taxon>
        <taxon>Bacillati</taxon>
        <taxon>Bacillota</taxon>
        <taxon>Clostridia</taxon>
        <taxon>Eubacteriales</taxon>
        <taxon>Clostridiaceae</taxon>
        <taxon>Clostridium</taxon>
    </lineage>
</organism>
<comment type="similarity">
    <text evidence="1">Belongs to the sulfatase family.</text>
</comment>